<protein>
    <submittedName>
        <fullName evidence="1">Uncharacterized protein</fullName>
    </submittedName>
</protein>
<proteinExistence type="predicted"/>
<dbReference type="AlphaFoldDB" id="A0A512NEH1"/>
<sequence length="110" mass="11926">MNDPAIASVYPSGPESAPISYWHLWAPIFQQLGIDPADIHNNFAPIPPTAPQGEGLPAWQRSGGIYQAALPAWMTQQQQPPQGLLSPQIPSSTPDLRYLRGLLSPNSWSG</sequence>
<comment type="caution">
    <text evidence="1">The sequence shown here is derived from an EMBL/GenBank/DDBJ whole genome shotgun (WGS) entry which is preliminary data.</text>
</comment>
<dbReference type="RefSeq" id="WP_147151706.1">
    <property type="nucleotide sequence ID" value="NZ_BKAJ01000077.1"/>
</dbReference>
<reference evidence="1 2" key="1">
    <citation type="submission" date="2019-07" db="EMBL/GenBank/DDBJ databases">
        <title>Whole genome shotgun sequence of Reyranella soli NBRC 108950.</title>
        <authorList>
            <person name="Hosoyama A."/>
            <person name="Uohara A."/>
            <person name="Ohji S."/>
            <person name="Ichikawa N."/>
        </authorList>
    </citation>
    <scope>NUCLEOTIDE SEQUENCE [LARGE SCALE GENOMIC DNA]</scope>
    <source>
        <strain evidence="1 2">NBRC 108950</strain>
    </source>
</reference>
<evidence type="ECO:0000313" key="1">
    <source>
        <dbReference type="EMBL" id="GEP57338.1"/>
    </source>
</evidence>
<dbReference type="Proteomes" id="UP000321058">
    <property type="component" value="Unassembled WGS sequence"/>
</dbReference>
<evidence type="ECO:0000313" key="2">
    <source>
        <dbReference type="Proteomes" id="UP000321058"/>
    </source>
</evidence>
<accession>A0A512NEH1</accession>
<dbReference type="EMBL" id="BKAJ01000077">
    <property type="protein sequence ID" value="GEP57338.1"/>
    <property type="molecule type" value="Genomic_DNA"/>
</dbReference>
<name>A0A512NEH1_9HYPH</name>
<gene>
    <name evidence="1" type="ORF">RSO01_45040</name>
</gene>
<organism evidence="1 2">
    <name type="scientific">Reyranella soli</name>
    <dbReference type="NCBI Taxonomy" id="1230389"/>
    <lineage>
        <taxon>Bacteria</taxon>
        <taxon>Pseudomonadati</taxon>
        <taxon>Pseudomonadota</taxon>
        <taxon>Alphaproteobacteria</taxon>
        <taxon>Hyphomicrobiales</taxon>
        <taxon>Reyranellaceae</taxon>
        <taxon>Reyranella</taxon>
    </lineage>
</organism>
<keyword evidence="2" id="KW-1185">Reference proteome</keyword>